<name>A0ABM1SP47_LIMPO</name>
<proteinExistence type="predicted"/>
<gene>
    <name evidence="2" type="primary">LOC111086519</name>
</gene>
<organism evidence="1 2">
    <name type="scientific">Limulus polyphemus</name>
    <name type="common">Atlantic horseshoe crab</name>
    <dbReference type="NCBI Taxonomy" id="6850"/>
    <lineage>
        <taxon>Eukaryota</taxon>
        <taxon>Metazoa</taxon>
        <taxon>Ecdysozoa</taxon>
        <taxon>Arthropoda</taxon>
        <taxon>Chelicerata</taxon>
        <taxon>Merostomata</taxon>
        <taxon>Xiphosura</taxon>
        <taxon>Limulidae</taxon>
        <taxon>Limulus</taxon>
    </lineage>
</organism>
<evidence type="ECO:0000313" key="1">
    <source>
        <dbReference type="Proteomes" id="UP000694941"/>
    </source>
</evidence>
<reference evidence="2" key="1">
    <citation type="submission" date="2025-08" db="UniProtKB">
        <authorList>
            <consortium name="RefSeq"/>
        </authorList>
    </citation>
    <scope>IDENTIFICATION</scope>
    <source>
        <tissue evidence="2">Muscle</tissue>
    </source>
</reference>
<keyword evidence="1" id="KW-1185">Reference proteome</keyword>
<dbReference type="Proteomes" id="UP000694941">
    <property type="component" value="Unplaced"/>
</dbReference>
<protein>
    <submittedName>
        <fullName evidence="2">Uncharacterized protein LOC111086519</fullName>
    </submittedName>
</protein>
<accession>A0ABM1SP47</accession>
<evidence type="ECO:0000313" key="2">
    <source>
        <dbReference type="RefSeq" id="XP_022245403.1"/>
    </source>
</evidence>
<sequence>MCPQEYFLRSIYIPFSGHIITKMSERYALLQYDQKLYPNIYVQLHFAATVPITTASVECTFSSLKQLKTYL</sequence>
<dbReference type="RefSeq" id="XP_022245403.1">
    <property type="nucleotide sequence ID" value="XM_022389695.1"/>
</dbReference>
<dbReference type="GeneID" id="111086519"/>